<gene>
    <name evidence="3" type="ORF">DVT68_15030</name>
</gene>
<evidence type="ECO:0000256" key="2">
    <source>
        <dbReference type="SAM" id="Phobius"/>
    </source>
</evidence>
<keyword evidence="4" id="KW-1185">Reference proteome</keyword>
<keyword evidence="2" id="KW-0472">Membrane</keyword>
<feature type="transmembrane region" description="Helical" evidence="2">
    <location>
        <begin position="39"/>
        <end position="59"/>
    </location>
</feature>
<dbReference type="AlphaFoldDB" id="A0A370K4N1"/>
<accession>A0A370K4N1</accession>
<evidence type="ECO:0000256" key="1">
    <source>
        <dbReference type="SAM" id="MobiDB-lite"/>
    </source>
</evidence>
<feature type="region of interest" description="Disordered" evidence="1">
    <location>
        <begin position="137"/>
        <end position="163"/>
    </location>
</feature>
<comment type="caution">
    <text evidence="3">The sequence shown here is derived from an EMBL/GenBank/DDBJ whole genome shotgun (WGS) entry which is preliminary data.</text>
</comment>
<dbReference type="Proteomes" id="UP000254711">
    <property type="component" value="Unassembled WGS sequence"/>
</dbReference>
<evidence type="ECO:0000313" key="3">
    <source>
        <dbReference type="EMBL" id="RDI97604.1"/>
    </source>
</evidence>
<keyword evidence="2" id="KW-1133">Transmembrane helix</keyword>
<feature type="transmembrane region" description="Helical" evidence="2">
    <location>
        <begin position="12"/>
        <end position="33"/>
    </location>
</feature>
<reference evidence="3 4" key="1">
    <citation type="submission" date="2018-07" db="EMBL/GenBank/DDBJ databases">
        <title>Dyella solisilvae sp. nov., isolated from the pine and broad-leaved mixed forest soil.</title>
        <authorList>
            <person name="Gao Z."/>
            <person name="Qiu L."/>
        </authorList>
    </citation>
    <scope>NUCLEOTIDE SEQUENCE [LARGE SCALE GENOMIC DNA]</scope>
    <source>
        <strain evidence="3 4">DHG54</strain>
    </source>
</reference>
<organism evidence="3 4">
    <name type="scientific">Dyella solisilvae</name>
    <dbReference type="NCBI Taxonomy" id="1920168"/>
    <lineage>
        <taxon>Bacteria</taxon>
        <taxon>Pseudomonadati</taxon>
        <taxon>Pseudomonadota</taxon>
        <taxon>Gammaproteobacteria</taxon>
        <taxon>Lysobacterales</taxon>
        <taxon>Rhodanobacteraceae</taxon>
        <taxon>Dyella</taxon>
    </lineage>
</organism>
<dbReference type="EMBL" id="QQSY01000004">
    <property type="protein sequence ID" value="RDI97604.1"/>
    <property type="molecule type" value="Genomic_DNA"/>
</dbReference>
<protein>
    <submittedName>
        <fullName evidence="3">Uncharacterized protein</fullName>
    </submittedName>
</protein>
<name>A0A370K4N1_9GAMM</name>
<keyword evidence="2" id="KW-0812">Transmembrane</keyword>
<evidence type="ECO:0000313" key="4">
    <source>
        <dbReference type="Proteomes" id="UP000254711"/>
    </source>
</evidence>
<proteinExistence type="predicted"/>
<sequence>MIARLRSRAECAPTGAAPLLALGSWLFALGSSLLALRSWLFALGSWLLALGSWFFALAFDFHSPMARRVGGGIARRVAGRDAGQFVVRAGCPVDKPRNPPANLEGVARKACHRGGLSFGYFSLATQRKVTRCPAGLRKPAAGEQAGGNPKSKAKVTGSLLPQG</sequence>